<protein>
    <submittedName>
        <fullName evidence="1">Uncharacterized protein</fullName>
    </submittedName>
</protein>
<name>X1U0S8_9ZZZZ</name>
<dbReference type="EMBL" id="BARW01029587">
    <property type="protein sequence ID" value="GAJ11099.1"/>
    <property type="molecule type" value="Genomic_DNA"/>
</dbReference>
<sequence>EHDFQIGMFEIESSAHLDRVGFLKRAWTERLATYSNPVFSIGVVYPIPLEGIQNSGEAVVQAKCTNGSQDRNDAHDLCVLMAFPKLGCKESLVNESCGRKC</sequence>
<proteinExistence type="predicted"/>
<reference evidence="1" key="1">
    <citation type="journal article" date="2014" name="Front. Microbiol.">
        <title>High frequency of phylogenetically diverse reductive dehalogenase-homologous genes in deep subseafloor sedimentary metagenomes.</title>
        <authorList>
            <person name="Kawai M."/>
            <person name="Futagami T."/>
            <person name="Toyoda A."/>
            <person name="Takaki Y."/>
            <person name="Nishi S."/>
            <person name="Hori S."/>
            <person name="Arai W."/>
            <person name="Tsubouchi T."/>
            <person name="Morono Y."/>
            <person name="Uchiyama I."/>
            <person name="Ito T."/>
            <person name="Fujiyama A."/>
            <person name="Inagaki F."/>
            <person name="Takami H."/>
        </authorList>
    </citation>
    <scope>NUCLEOTIDE SEQUENCE</scope>
    <source>
        <strain evidence="1">Expedition CK06-06</strain>
    </source>
</reference>
<organism evidence="1">
    <name type="scientific">marine sediment metagenome</name>
    <dbReference type="NCBI Taxonomy" id="412755"/>
    <lineage>
        <taxon>unclassified sequences</taxon>
        <taxon>metagenomes</taxon>
        <taxon>ecological metagenomes</taxon>
    </lineage>
</organism>
<feature type="non-terminal residue" evidence="1">
    <location>
        <position position="1"/>
    </location>
</feature>
<accession>X1U0S8</accession>
<gene>
    <name evidence="1" type="ORF">S12H4_47506</name>
</gene>
<comment type="caution">
    <text evidence="1">The sequence shown here is derived from an EMBL/GenBank/DDBJ whole genome shotgun (WGS) entry which is preliminary data.</text>
</comment>
<evidence type="ECO:0000313" key="1">
    <source>
        <dbReference type="EMBL" id="GAJ11099.1"/>
    </source>
</evidence>
<dbReference type="AlphaFoldDB" id="X1U0S8"/>